<name>A0ABU0E4T4_9FIRM</name>
<sequence length="308" mass="34514">MKKRTKIIIGVIVSLLIVCIVGLGFIGNYFYDLALNPDTDKSMVFNNEDTENEESFEVEDNFFTDTEYKDRTITNDDLKLHAYDFNQDSDTYVIAVHGYMGEALQMGISADHFYNMGYNVLVPDLRGHGQSEGDYIGMGWDDRLDIVAWIDSLLEENKDYNIILYGVSMGAATVMNTTGEELPDNVKLAIEDCGYTSTWDIFSYQLDSLFSLPATPFMDAANVVTGIRAGYNLKDGPIDQVVKSKTPTLFIHGDADTFVPFSMLDEVYEACSAPKEKLVIKGAGHGQSHLVDSETYWTTIDTFVKKYL</sequence>
<proteinExistence type="predicted"/>
<dbReference type="PANTHER" id="PTHR43358:SF4">
    <property type="entry name" value="ALPHA_BETA HYDROLASE FOLD-1 DOMAIN-CONTAINING PROTEIN"/>
    <property type="match status" value="1"/>
</dbReference>
<dbReference type="Gene3D" id="3.40.50.1820">
    <property type="entry name" value="alpha/beta hydrolase"/>
    <property type="match status" value="1"/>
</dbReference>
<dbReference type="PANTHER" id="PTHR43358">
    <property type="entry name" value="ALPHA/BETA-HYDROLASE"/>
    <property type="match status" value="1"/>
</dbReference>
<keyword evidence="4" id="KW-1185">Reference proteome</keyword>
<dbReference type="RefSeq" id="WP_307408714.1">
    <property type="nucleotide sequence ID" value="NZ_JAUSUR010000004.1"/>
</dbReference>
<dbReference type="Proteomes" id="UP001230220">
    <property type="component" value="Unassembled WGS sequence"/>
</dbReference>
<reference evidence="3 4" key="1">
    <citation type="submission" date="2023-07" db="EMBL/GenBank/DDBJ databases">
        <title>Genomic Encyclopedia of Type Strains, Phase IV (KMG-IV): sequencing the most valuable type-strain genomes for metagenomic binning, comparative biology and taxonomic classification.</title>
        <authorList>
            <person name="Goeker M."/>
        </authorList>
    </citation>
    <scope>NUCLEOTIDE SEQUENCE [LARGE SCALE GENOMIC DNA]</scope>
    <source>
        <strain evidence="3 4">DSM 16784</strain>
    </source>
</reference>
<dbReference type="Pfam" id="PF12146">
    <property type="entry name" value="Hydrolase_4"/>
    <property type="match status" value="1"/>
</dbReference>
<organism evidence="3 4">
    <name type="scientific">Breznakia pachnodae</name>
    <dbReference type="NCBI Taxonomy" id="265178"/>
    <lineage>
        <taxon>Bacteria</taxon>
        <taxon>Bacillati</taxon>
        <taxon>Bacillota</taxon>
        <taxon>Erysipelotrichia</taxon>
        <taxon>Erysipelotrichales</taxon>
        <taxon>Erysipelotrichaceae</taxon>
        <taxon>Breznakia</taxon>
    </lineage>
</organism>
<evidence type="ECO:0000256" key="1">
    <source>
        <dbReference type="SAM" id="Phobius"/>
    </source>
</evidence>
<dbReference type="SUPFAM" id="SSF53474">
    <property type="entry name" value="alpha/beta-Hydrolases"/>
    <property type="match status" value="1"/>
</dbReference>
<comment type="caution">
    <text evidence="3">The sequence shown here is derived from an EMBL/GenBank/DDBJ whole genome shotgun (WGS) entry which is preliminary data.</text>
</comment>
<keyword evidence="1" id="KW-1133">Transmembrane helix</keyword>
<dbReference type="InterPro" id="IPR052920">
    <property type="entry name" value="DNA-binding_regulatory"/>
</dbReference>
<evidence type="ECO:0000313" key="4">
    <source>
        <dbReference type="Proteomes" id="UP001230220"/>
    </source>
</evidence>
<evidence type="ECO:0000259" key="2">
    <source>
        <dbReference type="Pfam" id="PF12146"/>
    </source>
</evidence>
<feature type="transmembrane region" description="Helical" evidence="1">
    <location>
        <begin position="7"/>
        <end position="31"/>
    </location>
</feature>
<gene>
    <name evidence="3" type="ORF">J2S15_002481</name>
</gene>
<dbReference type="InterPro" id="IPR029058">
    <property type="entry name" value="AB_hydrolase_fold"/>
</dbReference>
<evidence type="ECO:0000313" key="3">
    <source>
        <dbReference type="EMBL" id="MDQ0361731.1"/>
    </source>
</evidence>
<keyword evidence="1" id="KW-0472">Membrane</keyword>
<keyword evidence="1" id="KW-0812">Transmembrane</keyword>
<dbReference type="InterPro" id="IPR022742">
    <property type="entry name" value="Hydrolase_4"/>
</dbReference>
<feature type="domain" description="Serine aminopeptidase S33" evidence="2">
    <location>
        <begin position="89"/>
        <end position="188"/>
    </location>
</feature>
<protein>
    <submittedName>
        <fullName evidence="3">Fermentation-respiration switch protein FrsA (DUF1100 family)</fullName>
    </submittedName>
</protein>
<accession>A0ABU0E4T4</accession>
<dbReference type="EMBL" id="JAUSUR010000004">
    <property type="protein sequence ID" value="MDQ0361731.1"/>
    <property type="molecule type" value="Genomic_DNA"/>
</dbReference>